<accession>A0A0C2WF77</accession>
<proteinExistence type="predicted"/>
<evidence type="ECO:0000313" key="1">
    <source>
        <dbReference type="EMBL" id="KIL54768.1"/>
    </source>
</evidence>
<dbReference type="InParanoid" id="A0A0C2WF77"/>
<keyword evidence="2" id="KW-1185">Reference proteome</keyword>
<protein>
    <submittedName>
        <fullName evidence="1">Uncharacterized protein</fullName>
    </submittedName>
</protein>
<dbReference type="EMBL" id="KN818636">
    <property type="protein sequence ID" value="KIL54768.1"/>
    <property type="molecule type" value="Genomic_DNA"/>
</dbReference>
<dbReference type="AlphaFoldDB" id="A0A0C2WF77"/>
<evidence type="ECO:0000313" key="2">
    <source>
        <dbReference type="Proteomes" id="UP000054549"/>
    </source>
</evidence>
<gene>
    <name evidence="1" type="ORF">M378DRAFT_174073</name>
</gene>
<dbReference type="HOGENOM" id="CLU_2849221_0_0_1"/>
<reference evidence="1 2" key="1">
    <citation type="submission" date="2014-04" db="EMBL/GenBank/DDBJ databases">
        <title>Evolutionary Origins and Diversification of the Mycorrhizal Mutualists.</title>
        <authorList>
            <consortium name="DOE Joint Genome Institute"/>
            <consortium name="Mycorrhizal Genomics Consortium"/>
            <person name="Kohler A."/>
            <person name="Kuo A."/>
            <person name="Nagy L.G."/>
            <person name="Floudas D."/>
            <person name="Copeland A."/>
            <person name="Barry K.W."/>
            <person name="Cichocki N."/>
            <person name="Veneault-Fourrey C."/>
            <person name="LaButti K."/>
            <person name="Lindquist E.A."/>
            <person name="Lipzen A."/>
            <person name="Lundell T."/>
            <person name="Morin E."/>
            <person name="Murat C."/>
            <person name="Riley R."/>
            <person name="Ohm R."/>
            <person name="Sun H."/>
            <person name="Tunlid A."/>
            <person name="Henrissat B."/>
            <person name="Grigoriev I.V."/>
            <person name="Hibbett D.S."/>
            <person name="Martin F."/>
        </authorList>
    </citation>
    <scope>NUCLEOTIDE SEQUENCE [LARGE SCALE GENOMIC DNA]</scope>
    <source>
        <strain evidence="1 2">Koide BX008</strain>
    </source>
</reference>
<organism evidence="1 2">
    <name type="scientific">Amanita muscaria (strain Koide BX008)</name>
    <dbReference type="NCBI Taxonomy" id="946122"/>
    <lineage>
        <taxon>Eukaryota</taxon>
        <taxon>Fungi</taxon>
        <taxon>Dikarya</taxon>
        <taxon>Basidiomycota</taxon>
        <taxon>Agaricomycotina</taxon>
        <taxon>Agaricomycetes</taxon>
        <taxon>Agaricomycetidae</taxon>
        <taxon>Agaricales</taxon>
        <taxon>Pluteineae</taxon>
        <taxon>Amanitaceae</taxon>
        <taxon>Amanita</taxon>
    </lineage>
</organism>
<sequence>MNSTGVNIYQNMFLSRTFSNTTFSTDSSEKFWPLMIHLSSVKILSIEPHMYQLVIKQHQGLCFLP</sequence>
<name>A0A0C2WF77_AMAMK</name>
<dbReference type="Proteomes" id="UP000054549">
    <property type="component" value="Unassembled WGS sequence"/>
</dbReference>